<dbReference type="AlphaFoldDB" id="A0A136IKJ6"/>
<dbReference type="PANTHER" id="PTHR24148:SF64">
    <property type="entry name" value="HETEROKARYON INCOMPATIBILITY DOMAIN-CONTAINING PROTEIN"/>
    <property type="match status" value="1"/>
</dbReference>
<feature type="region of interest" description="Disordered" evidence="1">
    <location>
        <begin position="185"/>
        <end position="204"/>
    </location>
</feature>
<dbReference type="EMBL" id="KQ964282">
    <property type="protein sequence ID" value="KXJ85445.1"/>
    <property type="molecule type" value="Genomic_DNA"/>
</dbReference>
<evidence type="ECO:0000259" key="2">
    <source>
        <dbReference type="Pfam" id="PF06985"/>
    </source>
</evidence>
<sequence length="686" mass="77050">MEKFRYAPLRKHARAIRLITLQSGESDDDIYVELHDAQLPTQESGPGSVANNTRRLQDETTCVPEYTALSYVWGTEVDPGRITVSQGALTGALHVTRNLEVALRNLRKPSEARVLWIDAICINQDDIHEKSRQVAFMAEVYKHAQPVLVWLGAQEDDGEFGLEALHYWGSRVHLNWDKGEFEVSPTALDSNSPDQACFTSPQRSKETAKVSRREQQAVYRLINREWWRRLWIRQEVTTRACVKVRCGDSVEFDFKVVMTGMAVAAHVGYKLSLREGIRFARLKQMLITLTATTISSAGSYGFGSLRHALREVRWREPVDAIYAMLDLVPDSDKALGIIPDYTKTTAAVFTEVVVKMLDVNKDATFLTSCNLSSRSIPDLPSWVPDWSSQIETIPVESEWASARIAPHFHLEDCDTLALAAIRKGEVSDVWPSPPDFGHNVVAHILRILPLDLSQLYVDGRNLCSAYAEAFAAGLVSERYKNSDRYAPRAFGEQFLQCLANNRNLAAVLLHCPEPWQTRFNKYLADVLKGHQGRSFIATREGYIGLASMVAQPGDIVFVILGCDSPMLLRPTLVLNMKRNTQSPVTVVYELKWLVVGDCYVPGLKNGEAIYGQTGEEDVKFTLRCDDGEMELDGLQHPQTGRIRWHPRDMLLDAGIEVQGVLPSKRVLVAREALEKAGIETEMVRLI</sequence>
<name>A0A136IKJ6_9PEZI</name>
<keyword evidence="4" id="KW-1185">Reference proteome</keyword>
<organism evidence="3 4">
    <name type="scientific">Microdochium bolleyi</name>
    <dbReference type="NCBI Taxonomy" id="196109"/>
    <lineage>
        <taxon>Eukaryota</taxon>
        <taxon>Fungi</taxon>
        <taxon>Dikarya</taxon>
        <taxon>Ascomycota</taxon>
        <taxon>Pezizomycotina</taxon>
        <taxon>Sordariomycetes</taxon>
        <taxon>Xylariomycetidae</taxon>
        <taxon>Xylariales</taxon>
        <taxon>Microdochiaceae</taxon>
        <taxon>Microdochium</taxon>
    </lineage>
</organism>
<feature type="compositionally biased region" description="Polar residues" evidence="1">
    <location>
        <begin position="187"/>
        <end position="202"/>
    </location>
</feature>
<evidence type="ECO:0000313" key="3">
    <source>
        <dbReference type="EMBL" id="KXJ85445.1"/>
    </source>
</evidence>
<dbReference type="Pfam" id="PF06985">
    <property type="entry name" value="HET"/>
    <property type="match status" value="1"/>
</dbReference>
<evidence type="ECO:0000313" key="4">
    <source>
        <dbReference type="Proteomes" id="UP000070501"/>
    </source>
</evidence>
<dbReference type="InterPro" id="IPR052895">
    <property type="entry name" value="HetReg/Transcr_Mod"/>
</dbReference>
<dbReference type="Proteomes" id="UP000070501">
    <property type="component" value="Unassembled WGS sequence"/>
</dbReference>
<dbReference type="PANTHER" id="PTHR24148">
    <property type="entry name" value="ANKYRIN REPEAT DOMAIN-CONTAINING PROTEIN 39 HOMOLOG-RELATED"/>
    <property type="match status" value="1"/>
</dbReference>
<dbReference type="InParanoid" id="A0A136IKJ6"/>
<dbReference type="InterPro" id="IPR010730">
    <property type="entry name" value="HET"/>
</dbReference>
<reference evidence="4" key="1">
    <citation type="submission" date="2016-02" db="EMBL/GenBank/DDBJ databases">
        <title>Draft genome sequence of Microdochium bolleyi, a fungal endophyte of beachgrass.</title>
        <authorList>
            <consortium name="DOE Joint Genome Institute"/>
            <person name="David A.S."/>
            <person name="May G."/>
            <person name="Haridas S."/>
            <person name="Lim J."/>
            <person name="Wang M."/>
            <person name="Labutti K."/>
            <person name="Lipzen A."/>
            <person name="Barry K."/>
            <person name="Grigoriev I.V."/>
        </authorList>
    </citation>
    <scope>NUCLEOTIDE SEQUENCE [LARGE SCALE GENOMIC DNA]</scope>
    <source>
        <strain evidence="4">J235TASD1</strain>
    </source>
</reference>
<dbReference type="OrthoDB" id="3553147at2759"/>
<gene>
    <name evidence="3" type="ORF">Micbo1qcDRAFT_169440</name>
</gene>
<evidence type="ECO:0000256" key="1">
    <source>
        <dbReference type="SAM" id="MobiDB-lite"/>
    </source>
</evidence>
<proteinExistence type="predicted"/>
<accession>A0A136IKJ6</accession>
<protein>
    <submittedName>
        <fullName evidence="3">Heterokaryon incompatibility protein-domain-containing protein</fullName>
    </submittedName>
</protein>
<dbReference type="Pfam" id="PF26639">
    <property type="entry name" value="Het-6_barrel"/>
    <property type="match status" value="1"/>
</dbReference>
<feature type="domain" description="Heterokaryon incompatibility" evidence="2">
    <location>
        <begin position="66"/>
        <end position="235"/>
    </location>
</feature>